<name>A0A9P4TWV9_9PEZI</name>
<protein>
    <submittedName>
        <fullName evidence="2">Uncharacterized protein</fullName>
    </submittedName>
</protein>
<keyword evidence="3" id="KW-1185">Reference proteome</keyword>
<keyword evidence="1" id="KW-0812">Transmembrane</keyword>
<gene>
    <name evidence="2" type="ORF">EJ08DRAFT_327158</name>
</gene>
<sequence>MRRLAIYSVVLVQHPTSIAHLLRVSVLFHFLLLGTLATLLYLHRQSSNSSAEPPLPVLSFGADPLYQRSALRLPHIDILPRQSHQLFHV</sequence>
<dbReference type="AlphaFoldDB" id="A0A9P4TWV9"/>
<dbReference type="EMBL" id="MU007055">
    <property type="protein sequence ID" value="KAF2428358.1"/>
    <property type="molecule type" value="Genomic_DNA"/>
</dbReference>
<dbReference type="Proteomes" id="UP000800235">
    <property type="component" value="Unassembled WGS sequence"/>
</dbReference>
<comment type="caution">
    <text evidence="2">The sequence shown here is derived from an EMBL/GenBank/DDBJ whole genome shotgun (WGS) entry which is preliminary data.</text>
</comment>
<keyword evidence="1" id="KW-0472">Membrane</keyword>
<evidence type="ECO:0000313" key="3">
    <source>
        <dbReference type="Proteomes" id="UP000800235"/>
    </source>
</evidence>
<reference evidence="2" key="1">
    <citation type="journal article" date="2020" name="Stud. Mycol.">
        <title>101 Dothideomycetes genomes: a test case for predicting lifestyles and emergence of pathogens.</title>
        <authorList>
            <person name="Haridas S."/>
            <person name="Albert R."/>
            <person name="Binder M."/>
            <person name="Bloem J."/>
            <person name="Labutti K."/>
            <person name="Salamov A."/>
            <person name="Andreopoulos B."/>
            <person name="Baker S."/>
            <person name="Barry K."/>
            <person name="Bills G."/>
            <person name="Bluhm B."/>
            <person name="Cannon C."/>
            <person name="Castanera R."/>
            <person name="Culley D."/>
            <person name="Daum C."/>
            <person name="Ezra D."/>
            <person name="Gonzalez J."/>
            <person name="Henrissat B."/>
            <person name="Kuo A."/>
            <person name="Liang C."/>
            <person name="Lipzen A."/>
            <person name="Lutzoni F."/>
            <person name="Magnuson J."/>
            <person name="Mondo S."/>
            <person name="Nolan M."/>
            <person name="Ohm R."/>
            <person name="Pangilinan J."/>
            <person name="Park H.-J."/>
            <person name="Ramirez L."/>
            <person name="Alfaro M."/>
            <person name="Sun H."/>
            <person name="Tritt A."/>
            <person name="Yoshinaga Y."/>
            <person name="Zwiers L.-H."/>
            <person name="Turgeon B."/>
            <person name="Goodwin S."/>
            <person name="Spatafora J."/>
            <person name="Crous P."/>
            <person name="Grigoriev I."/>
        </authorList>
    </citation>
    <scope>NUCLEOTIDE SEQUENCE</scope>
    <source>
        <strain evidence="2">CBS 130266</strain>
    </source>
</reference>
<accession>A0A9P4TWV9</accession>
<evidence type="ECO:0000256" key="1">
    <source>
        <dbReference type="SAM" id="Phobius"/>
    </source>
</evidence>
<feature type="transmembrane region" description="Helical" evidence="1">
    <location>
        <begin position="20"/>
        <end position="42"/>
    </location>
</feature>
<organism evidence="2 3">
    <name type="scientific">Tothia fuscella</name>
    <dbReference type="NCBI Taxonomy" id="1048955"/>
    <lineage>
        <taxon>Eukaryota</taxon>
        <taxon>Fungi</taxon>
        <taxon>Dikarya</taxon>
        <taxon>Ascomycota</taxon>
        <taxon>Pezizomycotina</taxon>
        <taxon>Dothideomycetes</taxon>
        <taxon>Pleosporomycetidae</taxon>
        <taxon>Venturiales</taxon>
        <taxon>Cylindrosympodiaceae</taxon>
        <taxon>Tothia</taxon>
    </lineage>
</organism>
<keyword evidence="1" id="KW-1133">Transmembrane helix</keyword>
<proteinExistence type="predicted"/>
<evidence type="ECO:0000313" key="2">
    <source>
        <dbReference type="EMBL" id="KAF2428358.1"/>
    </source>
</evidence>